<dbReference type="AlphaFoldDB" id="A0A9Q8P8W4"/>
<dbReference type="PROSITE" id="PS51677">
    <property type="entry name" value="NODB"/>
    <property type="match status" value="1"/>
</dbReference>
<keyword evidence="8" id="KW-1185">Reference proteome</keyword>
<organism evidence="7 8">
    <name type="scientific">Passalora fulva</name>
    <name type="common">Tomato leaf mold</name>
    <name type="synonym">Cladosporium fulvum</name>
    <dbReference type="NCBI Taxonomy" id="5499"/>
    <lineage>
        <taxon>Eukaryota</taxon>
        <taxon>Fungi</taxon>
        <taxon>Dikarya</taxon>
        <taxon>Ascomycota</taxon>
        <taxon>Pezizomycotina</taxon>
        <taxon>Dothideomycetes</taxon>
        <taxon>Dothideomycetidae</taxon>
        <taxon>Mycosphaerellales</taxon>
        <taxon>Mycosphaerellaceae</taxon>
        <taxon>Fulvia</taxon>
    </lineage>
</organism>
<evidence type="ECO:0000313" key="8">
    <source>
        <dbReference type="Proteomes" id="UP000756132"/>
    </source>
</evidence>
<dbReference type="GO" id="GO:0006032">
    <property type="term" value="P:chitin catabolic process"/>
    <property type="evidence" value="ECO:0007669"/>
    <property type="project" value="UniProtKB-KW"/>
</dbReference>
<sequence>MTRLGGTAVPFTWPADTKTAIALTLDNMGEAADLNRGLWPKDELVGKHYSVTEVLPKILALLKKYDIHVTYFIESWNLKHYPEFIANQLAKAGHEVAWHAWQHEAWSKLDEDEERANFDRSFGENGLSGFCAGTGRGKVLPYRGFRPPGGQIHGNRTIALCREYGLGYISPAAEKAAIVPVGGQNPKDSMVILPFRWRTVDATYFMDQFSGLRKMKGMQETVMTEHQLVTSYKKEIDNAIEDGQFLSLLFHPFLTNTTARFKAMEEIVQYLASKRDQGLIWLDRCRDIEQYCRQNPRSVAQDPEYDTAEWR</sequence>
<dbReference type="InterPro" id="IPR050248">
    <property type="entry name" value="Polysacc_deacetylase_ArnD"/>
</dbReference>
<dbReference type="GeneID" id="71985540"/>
<keyword evidence="3" id="KW-0170">Cobalt</keyword>
<evidence type="ECO:0000256" key="2">
    <source>
        <dbReference type="ARBA" id="ARBA00023024"/>
    </source>
</evidence>
<evidence type="ECO:0000256" key="3">
    <source>
        <dbReference type="ARBA" id="ARBA00023285"/>
    </source>
</evidence>
<dbReference type="EMBL" id="CP090167">
    <property type="protein sequence ID" value="UJO17326.1"/>
    <property type="molecule type" value="Genomic_DNA"/>
</dbReference>
<keyword evidence="2" id="KW-0119">Carbohydrate metabolism</keyword>
<name>A0A9Q8P8W4_PASFU</name>
<dbReference type="InterPro" id="IPR002509">
    <property type="entry name" value="NODB_dom"/>
</dbReference>
<dbReference type="RefSeq" id="XP_047761692.1">
    <property type="nucleotide sequence ID" value="XM_047904810.1"/>
</dbReference>
<dbReference type="Gene3D" id="3.20.20.370">
    <property type="entry name" value="Glycoside hydrolase/deacetylase"/>
    <property type="match status" value="1"/>
</dbReference>
<gene>
    <name evidence="7" type="ORF">CLAFUR5_05662</name>
</gene>
<accession>A0A9Q8P8W4</accession>
<dbReference type="EC" id="3.5.1.41" evidence="4"/>
<reference evidence="7" key="2">
    <citation type="journal article" date="2022" name="Microb. Genom.">
        <title>A chromosome-scale genome assembly of the tomato pathogen Cladosporium fulvum reveals a compartmentalized genome architecture and the presence of a dispensable chromosome.</title>
        <authorList>
            <person name="Zaccaron A.Z."/>
            <person name="Chen L.H."/>
            <person name="Samaras A."/>
            <person name="Stergiopoulos I."/>
        </authorList>
    </citation>
    <scope>NUCLEOTIDE SEQUENCE</scope>
    <source>
        <strain evidence="7">Race5_Kim</strain>
    </source>
</reference>
<reference evidence="7" key="1">
    <citation type="submission" date="2021-12" db="EMBL/GenBank/DDBJ databases">
        <authorList>
            <person name="Zaccaron A."/>
            <person name="Stergiopoulos I."/>
        </authorList>
    </citation>
    <scope>NUCLEOTIDE SEQUENCE</scope>
    <source>
        <strain evidence="7">Race5_Kim</strain>
    </source>
</reference>
<protein>
    <recommendedName>
        <fullName evidence="4">chitin deacetylase</fullName>
        <ecNumber evidence="4">3.5.1.41</ecNumber>
    </recommendedName>
</protein>
<dbReference type="Proteomes" id="UP000756132">
    <property type="component" value="Chromosome 5"/>
</dbReference>
<comment type="cofactor">
    <cofactor evidence="1">
        <name>Co(2+)</name>
        <dbReference type="ChEBI" id="CHEBI:48828"/>
    </cofactor>
</comment>
<evidence type="ECO:0000259" key="6">
    <source>
        <dbReference type="PROSITE" id="PS51677"/>
    </source>
</evidence>
<dbReference type="OMA" id="HAWQHEA"/>
<dbReference type="InterPro" id="IPR011330">
    <property type="entry name" value="Glyco_hydro/deAcase_b/a-brl"/>
</dbReference>
<keyword evidence="2" id="KW-0624">Polysaccharide degradation</keyword>
<dbReference type="Pfam" id="PF01522">
    <property type="entry name" value="Polysacc_deac_1"/>
    <property type="match status" value="1"/>
</dbReference>
<evidence type="ECO:0000256" key="5">
    <source>
        <dbReference type="ARBA" id="ARBA00048494"/>
    </source>
</evidence>
<feature type="domain" description="NodB homology" evidence="6">
    <location>
        <begin position="40"/>
        <end position="247"/>
    </location>
</feature>
<dbReference type="PANTHER" id="PTHR10587">
    <property type="entry name" value="GLYCOSYL TRANSFERASE-RELATED"/>
    <property type="match status" value="1"/>
</dbReference>
<comment type="catalytic activity">
    <reaction evidence="5">
        <text>[(1-&gt;4)-N-acetyl-beta-D-glucosaminyl](n) + n H2O = chitosan + n acetate</text>
        <dbReference type="Rhea" id="RHEA:10464"/>
        <dbReference type="Rhea" id="RHEA-COMP:9593"/>
        <dbReference type="Rhea" id="RHEA-COMP:9597"/>
        <dbReference type="ChEBI" id="CHEBI:15377"/>
        <dbReference type="ChEBI" id="CHEBI:17029"/>
        <dbReference type="ChEBI" id="CHEBI:30089"/>
        <dbReference type="ChEBI" id="CHEBI:57704"/>
        <dbReference type="EC" id="3.5.1.41"/>
    </reaction>
    <physiologicalReaction direction="left-to-right" evidence="5">
        <dbReference type="Rhea" id="RHEA:10465"/>
    </physiologicalReaction>
</comment>
<proteinExistence type="predicted"/>
<dbReference type="SUPFAM" id="SSF88713">
    <property type="entry name" value="Glycoside hydrolase/deacetylase"/>
    <property type="match status" value="1"/>
</dbReference>
<evidence type="ECO:0000256" key="1">
    <source>
        <dbReference type="ARBA" id="ARBA00001941"/>
    </source>
</evidence>
<dbReference type="GO" id="GO:0009272">
    <property type="term" value="P:fungal-type cell wall biogenesis"/>
    <property type="evidence" value="ECO:0007669"/>
    <property type="project" value="UniProtKB-ARBA"/>
</dbReference>
<evidence type="ECO:0000256" key="4">
    <source>
        <dbReference type="ARBA" id="ARBA00024056"/>
    </source>
</evidence>
<dbReference type="KEGG" id="ffu:CLAFUR5_05662"/>
<dbReference type="OrthoDB" id="3162524at2759"/>
<evidence type="ECO:0000313" key="7">
    <source>
        <dbReference type="EMBL" id="UJO17326.1"/>
    </source>
</evidence>
<keyword evidence="2" id="KW-0146">Chitin degradation</keyword>
<dbReference type="GO" id="GO:0005975">
    <property type="term" value="P:carbohydrate metabolic process"/>
    <property type="evidence" value="ECO:0007669"/>
    <property type="project" value="InterPro"/>
</dbReference>
<dbReference type="GO" id="GO:0004099">
    <property type="term" value="F:chitin deacetylase activity"/>
    <property type="evidence" value="ECO:0007669"/>
    <property type="project" value="UniProtKB-EC"/>
</dbReference>